<gene>
    <name evidence="1" type="ordered locus">Oweho_0155</name>
</gene>
<evidence type="ECO:0000313" key="2">
    <source>
        <dbReference type="Proteomes" id="UP000005631"/>
    </source>
</evidence>
<name>G8R6N4_OWEHD</name>
<reference evidence="1 2" key="1">
    <citation type="journal article" date="2012" name="Stand. Genomic Sci.">
        <title>Genome sequence of the orange-pigmented seawater bacterium Owenweeksia hongkongensis type strain (UST20020801(T)).</title>
        <authorList>
            <person name="Riedel T."/>
            <person name="Held B."/>
            <person name="Nolan M."/>
            <person name="Lucas S."/>
            <person name="Lapidus A."/>
            <person name="Tice H."/>
            <person name="Del Rio T.G."/>
            <person name="Cheng J.F."/>
            <person name="Han C."/>
            <person name="Tapia R."/>
            <person name="Goodwin L.A."/>
            <person name="Pitluck S."/>
            <person name="Liolios K."/>
            <person name="Mavromatis K."/>
            <person name="Pagani I."/>
            <person name="Ivanova N."/>
            <person name="Mikhailova N."/>
            <person name="Pati A."/>
            <person name="Chen A."/>
            <person name="Palaniappan K."/>
            <person name="Rohde M."/>
            <person name="Tindall B.J."/>
            <person name="Detter J.C."/>
            <person name="Goker M."/>
            <person name="Woyke T."/>
            <person name="Bristow J."/>
            <person name="Eisen J.A."/>
            <person name="Markowitz V."/>
            <person name="Hugenholtz P."/>
            <person name="Klenk H.P."/>
            <person name="Kyrpides N.C."/>
        </authorList>
    </citation>
    <scope>NUCLEOTIDE SEQUENCE</scope>
    <source>
        <strain evidence="2">DSM 17368 / JCM 12287 / NRRL B-23963</strain>
    </source>
</reference>
<dbReference type="eggNOG" id="COG3386">
    <property type="taxonomic scope" value="Bacteria"/>
</dbReference>
<organism evidence="1 2">
    <name type="scientific">Owenweeksia hongkongensis (strain DSM 17368 / CIP 108786 / JCM 12287 / NRRL B-23963 / UST20020801)</name>
    <dbReference type="NCBI Taxonomy" id="926562"/>
    <lineage>
        <taxon>Bacteria</taxon>
        <taxon>Pseudomonadati</taxon>
        <taxon>Bacteroidota</taxon>
        <taxon>Flavobacteriia</taxon>
        <taxon>Flavobacteriales</taxon>
        <taxon>Owenweeksiaceae</taxon>
        <taxon>Owenweeksia</taxon>
    </lineage>
</organism>
<dbReference type="AlphaFoldDB" id="G8R6N4"/>
<dbReference type="KEGG" id="oho:Oweho_0155"/>
<accession>G8R6N4</accession>
<dbReference type="EMBL" id="CP003156">
    <property type="protein sequence ID" value="AEV31177.1"/>
    <property type="molecule type" value="Genomic_DNA"/>
</dbReference>
<dbReference type="STRING" id="926562.Oweho_0155"/>
<dbReference type="RefSeq" id="WP_014200538.1">
    <property type="nucleotide sequence ID" value="NC_016599.1"/>
</dbReference>
<evidence type="ECO:0008006" key="3">
    <source>
        <dbReference type="Google" id="ProtNLM"/>
    </source>
</evidence>
<dbReference type="SUPFAM" id="SSF101898">
    <property type="entry name" value="NHL repeat"/>
    <property type="match status" value="1"/>
</dbReference>
<protein>
    <recommendedName>
        <fullName evidence="3">Secretion system C-terminal sorting domain-containing protein</fullName>
    </recommendedName>
</protein>
<dbReference type="Proteomes" id="UP000005631">
    <property type="component" value="Chromosome"/>
</dbReference>
<keyword evidence="2" id="KW-1185">Reference proteome</keyword>
<evidence type="ECO:0000313" key="1">
    <source>
        <dbReference type="EMBL" id="AEV31177.1"/>
    </source>
</evidence>
<dbReference type="OrthoDB" id="5599486at2"/>
<dbReference type="HOGENOM" id="CLU_058234_2_1_10"/>
<sequence length="375" mass="42683">MMLKNIFYQVFSFLYFASFGQQMPLNKVGEIPEEVSECSGIAMLPSGNFAMINDSGNEPEIFITNNEGKLLKTIPLPNVVNTDWEELEYDQGYLYIGDFGNNKNKRTDLCILKYQVSTADSLYNLEEIKFNFKEQQEFPEPKQSRNFDCESMVHLGDSIYVFTKNRTKPFTGYTYLYGMPTKAGNYSISRLDSFKTGHGDKSLFWVAGAALSPSKDKLVLLGYDKMWVFTDFKGADFFGGNQETYAFRGVSQKESITFTDKESLLITDEQNELGGGFVYTAYFKFDDKVKISVEKPQFDEQIKISINSSKHPKLQYELLDTKGMRTTFGIIPEHARSFTIDTRDISAGGYVLSILIDGKPLQAIKLKKLYAKKNK</sequence>
<proteinExistence type="predicted"/>